<evidence type="ECO:0000256" key="7">
    <source>
        <dbReference type="PIRSR" id="PIRSR600821-52"/>
    </source>
</evidence>
<evidence type="ECO:0000256" key="1">
    <source>
        <dbReference type="ARBA" id="ARBA00000316"/>
    </source>
</evidence>
<evidence type="ECO:0000256" key="4">
    <source>
        <dbReference type="ARBA" id="ARBA00023235"/>
    </source>
</evidence>
<keyword evidence="10" id="KW-1185">Reference proteome</keyword>
<dbReference type="Proteomes" id="UP000290244">
    <property type="component" value="Chromosome"/>
</dbReference>
<dbReference type="AlphaFoldDB" id="A0A4P6P0K8"/>
<dbReference type="InterPro" id="IPR029066">
    <property type="entry name" value="PLP-binding_barrel"/>
</dbReference>
<keyword evidence="4 5" id="KW-0413">Isomerase</keyword>
<evidence type="ECO:0000313" key="9">
    <source>
        <dbReference type="EMBL" id="QBG34423.1"/>
    </source>
</evidence>
<dbReference type="InterPro" id="IPR009006">
    <property type="entry name" value="Ala_racemase/Decarboxylase_C"/>
</dbReference>
<comment type="cofactor">
    <cofactor evidence="2 5 6">
        <name>pyridoxal 5'-phosphate</name>
        <dbReference type="ChEBI" id="CHEBI:597326"/>
    </cofactor>
</comment>
<dbReference type="Gene3D" id="3.20.20.10">
    <property type="entry name" value="Alanine racemase"/>
    <property type="match status" value="1"/>
</dbReference>
<reference evidence="9 10" key="1">
    <citation type="submission" date="2018-12" db="EMBL/GenBank/DDBJ databases">
        <title>Complete genome of Litorilituus sediminis.</title>
        <authorList>
            <person name="Liu A."/>
            <person name="Rong J."/>
        </authorList>
    </citation>
    <scope>NUCLEOTIDE SEQUENCE [LARGE SCALE GENOMIC DNA]</scope>
    <source>
        <strain evidence="9 10">JCM 17549</strain>
    </source>
</reference>
<dbReference type="GO" id="GO:0030632">
    <property type="term" value="P:D-alanine biosynthetic process"/>
    <property type="evidence" value="ECO:0007669"/>
    <property type="project" value="UniProtKB-UniRule"/>
</dbReference>
<feature type="binding site" evidence="5 7">
    <location>
        <position position="306"/>
    </location>
    <ligand>
        <name>substrate</name>
    </ligand>
</feature>
<organism evidence="9 10">
    <name type="scientific">Litorilituus sediminis</name>
    <dbReference type="NCBI Taxonomy" id="718192"/>
    <lineage>
        <taxon>Bacteria</taxon>
        <taxon>Pseudomonadati</taxon>
        <taxon>Pseudomonadota</taxon>
        <taxon>Gammaproteobacteria</taxon>
        <taxon>Alteromonadales</taxon>
        <taxon>Colwelliaceae</taxon>
        <taxon>Litorilituus</taxon>
    </lineage>
</organism>
<feature type="active site" description="Proton acceptor; specific for D-alanine" evidence="5">
    <location>
        <position position="41"/>
    </location>
</feature>
<dbReference type="GO" id="GO:0005829">
    <property type="term" value="C:cytosol"/>
    <property type="evidence" value="ECO:0007669"/>
    <property type="project" value="TreeGrafter"/>
</dbReference>
<comment type="similarity">
    <text evidence="5">Belongs to the alanine racemase family.</text>
</comment>
<dbReference type="GO" id="GO:0008784">
    <property type="term" value="F:alanine racemase activity"/>
    <property type="evidence" value="ECO:0007669"/>
    <property type="project" value="UniProtKB-UniRule"/>
</dbReference>
<dbReference type="EC" id="5.1.1.1" evidence="5"/>
<dbReference type="RefSeq" id="WP_130598615.1">
    <property type="nucleotide sequence ID" value="NZ_CP034759.1"/>
</dbReference>
<keyword evidence="3 5" id="KW-0663">Pyridoxal phosphate</keyword>
<dbReference type="EMBL" id="CP034759">
    <property type="protein sequence ID" value="QBG34423.1"/>
    <property type="molecule type" value="Genomic_DNA"/>
</dbReference>
<dbReference type="Pfam" id="PF01168">
    <property type="entry name" value="Ala_racemase_N"/>
    <property type="match status" value="1"/>
</dbReference>
<evidence type="ECO:0000256" key="2">
    <source>
        <dbReference type="ARBA" id="ARBA00001933"/>
    </source>
</evidence>
<proteinExistence type="inferred from homology"/>
<dbReference type="InterPro" id="IPR011079">
    <property type="entry name" value="Ala_racemase_C"/>
</dbReference>
<dbReference type="SUPFAM" id="SSF50621">
    <property type="entry name" value="Alanine racemase C-terminal domain-like"/>
    <property type="match status" value="1"/>
</dbReference>
<evidence type="ECO:0000256" key="6">
    <source>
        <dbReference type="PIRSR" id="PIRSR600821-50"/>
    </source>
</evidence>
<evidence type="ECO:0000256" key="3">
    <source>
        <dbReference type="ARBA" id="ARBA00022898"/>
    </source>
</evidence>
<evidence type="ECO:0000256" key="5">
    <source>
        <dbReference type="HAMAP-Rule" id="MF_01201"/>
    </source>
</evidence>
<feature type="active site" description="Proton acceptor; specific for L-alanine" evidence="5">
    <location>
        <position position="258"/>
    </location>
</feature>
<dbReference type="PANTHER" id="PTHR30511:SF0">
    <property type="entry name" value="ALANINE RACEMASE, CATABOLIC-RELATED"/>
    <property type="match status" value="1"/>
</dbReference>
<dbReference type="InterPro" id="IPR000821">
    <property type="entry name" value="Ala_racemase"/>
</dbReference>
<dbReference type="SUPFAM" id="SSF51419">
    <property type="entry name" value="PLP-binding barrel"/>
    <property type="match status" value="1"/>
</dbReference>
<feature type="modified residue" description="N6-(pyridoxal phosphate)lysine" evidence="5 6">
    <location>
        <position position="41"/>
    </location>
</feature>
<dbReference type="InterPro" id="IPR001608">
    <property type="entry name" value="Ala_racemase_N"/>
</dbReference>
<dbReference type="SMART" id="SM01005">
    <property type="entry name" value="Ala_racemase_C"/>
    <property type="match status" value="1"/>
</dbReference>
<dbReference type="FunFam" id="3.20.20.10:FF:000002">
    <property type="entry name" value="Alanine racemase"/>
    <property type="match status" value="1"/>
</dbReference>
<evidence type="ECO:0000313" key="10">
    <source>
        <dbReference type="Proteomes" id="UP000290244"/>
    </source>
</evidence>
<evidence type="ECO:0000259" key="8">
    <source>
        <dbReference type="SMART" id="SM01005"/>
    </source>
</evidence>
<sequence length="363" mass="39540">MADTKSVSRKTKAVIDLSALISNYQYLASLAPQSKTMAVIKANAYEHGAIEVAKALEPVVPAFAVAFVDEALLLRNAGITKTILVLEGPFKKSDFSTAIAHKLTLMLHTQQHIDWLKNQEQYRHDTWIKVDTGMNRLGFHCDEVADVISQLSPSQRKQLVLCTHFSTAEVPENPKTASQIAKLNQLIEQFSCQFSMANSAGILNWPASHGDFNRLGLALYGVSPIKPCAIVEPLIPVMTLQANIIAIHAIKAGETVGYGDTWQAKRPTTIAVIAIGYADGYPRNAKAGTPVYINGHIAPLAGRVSMDMITIDITDISDVAVGDTVELWGKHVSVDTVAAYSDTINYELLTRLSARLPKTFVQS</sequence>
<dbReference type="Pfam" id="PF00842">
    <property type="entry name" value="Ala_racemase_C"/>
    <property type="match status" value="1"/>
</dbReference>
<dbReference type="GO" id="GO:0030170">
    <property type="term" value="F:pyridoxal phosphate binding"/>
    <property type="evidence" value="ECO:0007669"/>
    <property type="project" value="UniProtKB-UniRule"/>
</dbReference>
<dbReference type="PRINTS" id="PR00992">
    <property type="entry name" value="ALARACEMASE"/>
</dbReference>
<dbReference type="Gene3D" id="2.40.37.10">
    <property type="entry name" value="Lyase, Ornithine Decarboxylase, Chain A, domain 1"/>
    <property type="match status" value="1"/>
</dbReference>
<comment type="catalytic activity">
    <reaction evidence="1 5">
        <text>L-alanine = D-alanine</text>
        <dbReference type="Rhea" id="RHEA:20249"/>
        <dbReference type="ChEBI" id="CHEBI:57416"/>
        <dbReference type="ChEBI" id="CHEBI:57972"/>
        <dbReference type="EC" id="5.1.1.1"/>
    </reaction>
</comment>
<accession>A0A4P6P0K8</accession>
<dbReference type="PANTHER" id="PTHR30511">
    <property type="entry name" value="ALANINE RACEMASE"/>
    <property type="match status" value="1"/>
</dbReference>
<gene>
    <name evidence="9" type="primary">alr</name>
    <name evidence="9" type="ORF">EMK97_01055</name>
</gene>
<dbReference type="KEGG" id="lsd:EMK97_01055"/>
<comment type="function">
    <text evidence="5">Catalyzes the interconversion of L-alanine and D-alanine. May also act on other amino acids.</text>
</comment>
<dbReference type="UniPathway" id="UPA00042">
    <property type="reaction ID" value="UER00497"/>
</dbReference>
<protein>
    <recommendedName>
        <fullName evidence="5">Alanine racemase</fullName>
        <ecNumber evidence="5">5.1.1.1</ecNumber>
    </recommendedName>
</protein>
<dbReference type="HAMAP" id="MF_01201">
    <property type="entry name" value="Ala_racemase"/>
    <property type="match status" value="1"/>
</dbReference>
<comment type="pathway">
    <text evidence="5">Amino-acid biosynthesis; D-alanine biosynthesis; D-alanine from L-alanine: step 1/1.</text>
</comment>
<name>A0A4P6P0K8_9GAMM</name>
<dbReference type="OrthoDB" id="9813814at2"/>
<feature type="domain" description="Alanine racemase C-terminal" evidence="8">
    <location>
        <begin position="237"/>
        <end position="361"/>
    </location>
</feature>
<dbReference type="CDD" id="cd06827">
    <property type="entry name" value="PLPDE_III_AR_proteobact"/>
    <property type="match status" value="1"/>
</dbReference>
<dbReference type="NCBIfam" id="TIGR00492">
    <property type="entry name" value="alr"/>
    <property type="match status" value="1"/>
</dbReference>
<feature type="binding site" evidence="5 7">
    <location>
        <position position="136"/>
    </location>
    <ligand>
        <name>substrate</name>
    </ligand>
</feature>